<feature type="signal peptide" evidence="1">
    <location>
        <begin position="1"/>
        <end position="23"/>
    </location>
</feature>
<protein>
    <recommendedName>
        <fullName evidence="4">DUF3187 family protein</fullName>
    </recommendedName>
</protein>
<keyword evidence="1" id="KW-0732">Signal</keyword>
<dbReference type="Pfam" id="PF11383">
    <property type="entry name" value="DUF3187"/>
    <property type="match status" value="1"/>
</dbReference>
<feature type="chain" id="PRO_5046531568" description="DUF3187 family protein" evidence="1">
    <location>
        <begin position="24"/>
        <end position="392"/>
    </location>
</feature>
<gene>
    <name evidence="2" type="ORF">AMPC_19110</name>
</gene>
<dbReference type="InterPro" id="IPR021523">
    <property type="entry name" value="DUF3187"/>
</dbReference>
<reference evidence="3" key="1">
    <citation type="journal article" date="2022" name="Int. J. Syst. Evol. Microbiol.">
        <title>Anaeromyxobacter oryzae sp. nov., Anaeromyxobacter diazotrophicus sp. nov. and Anaeromyxobacter paludicola sp. nov., isolated from paddy soils.</title>
        <authorList>
            <person name="Itoh H."/>
            <person name="Xu Z."/>
            <person name="Mise K."/>
            <person name="Masuda Y."/>
            <person name="Ushijima N."/>
            <person name="Hayakawa C."/>
            <person name="Shiratori Y."/>
            <person name="Senoo K."/>
        </authorList>
    </citation>
    <scope>NUCLEOTIDE SEQUENCE [LARGE SCALE GENOMIC DNA]</scope>
    <source>
        <strain evidence="3">Red630</strain>
    </source>
</reference>
<dbReference type="EMBL" id="AP025592">
    <property type="protein sequence ID" value="BDG08798.1"/>
    <property type="molecule type" value="Genomic_DNA"/>
</dbReference>
<evidence type="ECO:0000256" key="1">
    <source>
        <dbReference type="SAM" id="SignalP"/>
    </source>
</evidence>
<accession>A0ABM7XAE5</accession>
<proteinExistence type="predicted"/>
<dbReference type="Proteomes" id="UP001162734">
    <property type="component" value="Chromosome"/>
</dbReference>
<evidence type="ECO:0000313" key="3">
    <source>
        <dbReference type="Proteomes" id="UP001162734"/>
    </source>
</evidence>
<name>A0ABM7XAE5_9BACT</name>
<evidence type="ECO:0008006" key="4">
    <source>
        <dbReference type="Google" id="ProtNLM"/>
    </source>
</evidence>
<keyword evidence="3" id="KW-1185">Reference proteome</keyword>
<organism evidence="2 3">
    <name type="scientific">Anaeromyxobacter paludicola</name>
    <dbReference type="NCBI Taxonomy" id="2918171"/>
    <lineage>
        <taxon>Bacteria</taxon>
        <taxon>Pseudomonadati</taxon>
        <taxon>Myxococcota</taxon>
        <taxon>Myxococcia</taxon>
        <taxon>Myxococcales</taxon>
        <taxon>Cystobacterineae</taxon>
        <taxon>Anaeromyxobacteraceae</taxon>
        <taxon>Anaeromyxobacter</taxon>
    </lineage>
</organism>
<sequence>MRPSMPRLLALLLLLALALPAAAGDRRDLAAPLGLGTDGTIRELFLDMPIADARAPRAGLDVRWSMANDWSAPTYAASGAKLVEIQTDEQSDSLTLSLRAPWSRLLGPGPVVSGRPLFDRLSTTLDWRVTQHWGGWSDGTIEWWHGFAGFYNFERNQYPRNAVHVTLGEVGGKQTLDLRSAQVSFGDLAVRTQYLLADGGAPLVPGQGPDATRWGLSARLDLKAPVGRLSNLGGSGGFDAGVGLLGTYELTSFLVAHAMASGQWWSGFAGEQPLQPLNFHWTAEVSLALLLGPVALVVEDRVVSAMFDDGGWTRVNPLPLAPGQSPPSLAASAWAATFRAQNGITGGLRWGRFTVWFAEDWTPGSNPTGVYKWFYDSNAPDVEIGLGYSQPL</sequence>
<evidence type="ECO:0000313" key="2">
    <source>
        <dbReference type="EMBL" id="BDG08798.1"/>
    </source>
</evidence>